<sequence>MQAGGKNVKRISITVLILIVCGFVLDLTGVKTLLFLIEYKQAITRLIAFVFVIVITCVIVKAKASRKIKSSIAIFLMIGGYACVCLYEFVMPTQYARCDFYSQKLSGGVKIFDGKNYKVSLCGTGSDDMQSGDEIRLQVFSDTGVLLATRYFSVNWNESFPNSLEYGPDRITYYDNNGRDFKTHLFMPPTALDWVRARIPLLN</sequence>
<keyword evidence="1" id="KW-0812">Transmembrane</keyword>
<feature type="transmembrane region" description="Helical" evidence="1">
    <location>
        <begin position="72"/>
        <end position="90"/>
    </location>
</feature>
<dbReference type="Proteomes" id="UP000540929">
    <property type="component" value="Unassembled WGS sequence"/>
</dbReference>
<proteinExistence type="predicted"/>
<reference evidence="2 3" key="1">
    <citation type="submission" date="2020-07" db="EMBL/GenBank/DDBJ databases">
        <title>Exploring microbial biodiversity for novel pathways involved in the catabolism of aromatic compounds derived from lignin.</title>
        <authorList>
            <person name="Elkins J."/>
        </authorList>
    </citation>
    <scope>NUCLEOTIDE SEQUENCE [LARGE SCALE GENOMIC DNA]</scope>
    <source>
        <strain evidence="2 3">H2C3C</strain>
    </source>
</reference>
<organism evidence="2 3">
    <name type="scientific">Paraburkholderia bryophila</name>
    <dbReference type="NCBI Taxonomy" id="420952"/>
    <lineage>
        <taxon>Bacteria</taxon>
        <taxon>Pseudomonadati</taxon>
        <taxon>Pseudomonadota</taxon>
        <taxon>Betaproteobacteria</taxon>
        <taxon>Burkholderiales</taxon>
        <taxon>Burkholderiaceae</taxon>
        <taxon>Paraburkholderia</taxon>
    </lineage>
</organism>
<name>A0A7Z0B577_9BURK</name>
<feature type="transmembrane region" description="Helical" evidence="1">
    <location>
        <begin position="12"/>
        <end position="36"/>
    </location>
</feature>
<dbReference type="EMBL" id="JACCAS010000001">
    <property type="protein sequence ID" value="NYH20793.1"/>
    <property type="molecule type" value="Genomic_DNA"/>
</dbReference>
<evidence type="ECO:0000313" key="2">
    <source>
        <dbReference type="EMBL" id="NYH20793.1"/>
    </source>
</evidence>
<keyword evidence="1" id="KW-0472">Membrane</keyword>
<dbReference type="AlphaFoldDB" id="A0A7Z0B577"/>
<keyword evidence="3" id="KW-1185">Reference proteome</keyword>
<gene>
    <name evidence="2" type="ORF">GGD40_000272</name>
</gene>
<accession>A0A7Z0B577</accession>
<evidence type="ECO:0000256" key="1">
    <source>
        <dbReference type="SAM" id="Phobius"/>
    </source>
</evidence>
<protein>
    <submittedName>
        <fullName evidence="2">Uncharacterized protein</fullName>
    </submittedName>
</protein>
<evidence type="ECO:0000313" key="3">
    <source>
        <dbReference type="Proteomes" id="UP000540929"/>
    </source>
</evidence>
<feature type="transmembrane region" description="Helical" evidence="1">
    <location>
        <begin position="42"/>
        <end position="60"/>
    </location>
</feature>
<comment type="caution">
    <text evidence="2">The sequence shown here is derived from an EMBL/GenBank/DDBJ whole genome shotgun (WGS) entry which is preliminary data.</text>
</comment>
<keyword evidence="1" id="KW-1133">Transmembrane helix</keyword>